<protein>
    <recommendedName>
        <fullName evidence="7">RING-type domain-containing protein</fullName>
    </recommendedName>
</protein>
<feature type="compositionally biased region" description="Basic residues" evidence="6">
    <location>
        <begin position="59"/>
        <end position="73"/>
    </location>
</feature>
<dbReference type="Proteomes" id="UP001383192">
    <property type="component" value="Unassembled WGS sequence"/>
</dbReference>
<feature type="compositionally biased region" description="Basic and acidic residues" evidence="6">
    <location>
        <begin position="48"/>
        <end position="58"/>
    </location>
</feature>
<keyword evidence="9" id="KW-1185">Reference proteome</keyword>
<organism evidence="8 9">
    <name type="scientific">Paramarasmius palmivorus</name>
    <dbReference type="NCBI Taxonomy" id="297713"/>
    <lineage>
        <taxon>Eukaryota</taxon>
        <taxon>Fungi</taxon>
        <taxon>Dikarya</taxon>
        <taxon>Basidiomycota</taxon>
        <taxon>Agaricomycotina</taxon>
        <taxon>Agaricomycetes</taxon>
        <taxon>Agaricomycetidae</taxon>
        <taxon>Agaricales</taxon>
        <taxon>Marasmiineae</taxon>
        <taxon>Marasmiaceae</taxon>
        <taxon>Paramarasmius</taxon>
    </lineage>
</organism>
<feature type="coiled-coil region" evidence="5">
    <location>
        <begin position="93"/>
        <end position="137"/>
    </location>
</feature>
<dbReference type="PANTHER" id="PTHR15315:SF26">
    <property type="entry name" value="E3 UBIQUITIN-PROTEIN LIGASE NRDP1"/>
    <property type="match status" value="1"/>
</dbReference>
<dbReference type="Pfam" id="PF13445">
    <property type="entry name" value="zf-RING_UBOX"/>
    <property type="match status" value="1"/>
</dbReference>
<feature type="region of interest" description="Disordered" evidence="6">
    <location>
        <begin position="329"/>
        <end position="348"/>
    </location>
</feature>
<dbReference type="InterPro" id="IPR001841">
    <property type="entry name" value="Znf_RING"/>
</dbReference>
<name>A0AAW0E9I5_9AGAR</name>
<evidence type="ECO:0000256" key="2">
    <source>
        <dbReference type="ARBA" id="ARBA00022771"/>
    </source>
</evidence>
<gene>
    <name evidence="8" type="ORF">VNI00_000540</name>
</gene>
<evidence type="ECO:0000256" key="4">
    <source>
        <dbReference type="PROSITE-ProRule" id="PRU00175"/>
    </source>
</evidence>
<dbReference type="PROSITE" id="PS00518">
    <property type="entry name" value="ZF_RING_1"/>
    <property type="match status" value="1"/>
</dbReference>
<dbReference type="GO" id="GO:0008270">
    <property type="term" value="F:zinc ion binding"/>
    <property type="evidence" value="ECO:0007669"/>
    <property type="project" value="UniProtKB-KW"/>
</dbReference>
<sequence>MRSSAHSTEELSDPGQKVKQMSTSAPRHSSSKAATPASSALQAKAQTSKKDKGKERAASHSHTHSHSQPRSSKHFSADESEVAIIGYSGPIAVAEFERMKKEIEELKNTIQEQKKTIKKQTKKMDELKAEVASGKSAKKEQDTQIQALSSKVNKGEETIRSIETHLSCQICMEIMNKPFALSPCGHVLCMPCLQDWFRKAPPSLDDMDIDPEDADDPEYLKYRQKSCPCCRAVIERRPAPLFVLKSVVNAVQKHKCASENAASSSTQRSDSPLVGEEDPWEGLFPDDEHEGDMGDEDEGYLRHYYEHGLYLDSDSDGIESIMIEVDSDAESLDEGEVHHHGEEDLSDAESLDPLYVKPSWEPPIATYSREELAHLTPAKAAMLLRGGTLWMIQTLHMDYTHRDGFIVYLFGLDNVHSMPYENIYRLSAQERRKRNLHRIFLGWNIRGAREGLIEEGGKEFMNELLDSFRTEHWRFHVEERSGGKLDVHVLVQADDSPGYDTTDTEAYY</sequence>
<feature type="domain" description="RING-type" evidence="7">
    <location>
        <begin position="168"/>
        <end position="231"/>
    </location>
</feature>
<accession>A0AAW0E9I5</accession>
<evidence type="ECO:0000256" key="5">
    <source>
        <dbReference type="SAM" id="Coils"/>
    </source>
</evidence>
<dbReference type="InterPro" id="IPR017907">
    <property type="entry name" value="Znf_RING_CS"/>
</dbReference>
<proteinExistence type="predicted"/>
<dbReference type="Gene3D" id="3.30.40.10">
    <property type="entry name" value="Zinc/RING finger domain, C3HC4 (zinc finger)"/>
    <property type="match status" value="1"/>
</dbReference>
<dbReference type="AlphaFoldDB" id="A0AAW0E9I5"/>
<feature type="region of interest" description="Disordered" evidence="6">
    <location>
        <begin position="258"/>
        <end position="297"/>
    </location>
</feature>
<evidence type="ECO:0000259" key="7">
    <source>
        <dbReference type="PROSITE" id="PS50089"/>
    </source>
</evidence>
<dbReference type="InterPro" id="IPR058504">
    <property type="entry name" value="DUF8191"/>
</dbReference>
<dbReference type="SUPFAM" id="SSF57850">
    <property type="entry name" value="RING/U-box"/>
    <property type="match status" value="1"/>
</dbReference>
<dbReference type="InterPro" id="IPR013083">
    <property type="entry name" value="Znf_RING/FYVE/PHD"/>
</dbReference>
<dbReference type="PANTHER" id="PTHR15315">
    <property type="entry name" value="RING FINGER PROTEIN 41, 151"/>
    <property type="match status" value="1"/>
</dbReference>
<dbReference type="InterPro" id="IPR027370">
    <property type="entry name" value="Znf-RING_euk"/>
</dbReference>
<feature type="compositionally biased region" description="Low complexity" evidence="6">
    <location>
        <begin position="31"/>
        <end position="40"/>
    </location>
</feature>
<dbReference type="PROSITE" id="PS50089">
    <property type="entry name" value="ZF_RING_2"/>
    <property type="match status" value="1"/>
</dbReference>
<evidence type="ECO:0000256" key="6">
    <source>
        <dbReference type="SAM" id="MobiDB-lite"/>
    </source>
</evidence>
<evidence type="ECO:0000256" key="1">
    <source>
        <dbReference type="ARBA" id="ARBA00022723"/>
    </source>
</evidence>
<keyword evidence="2 4" id="KW-0863">Zinc-finger</keyword>
<feature type="compositionally biased region" description="Polar residues" evidence="6">
    <location>
        <begin position="19"/>
        <end position="28"/>
    </location>
</feature>
<keyword evidence="5" id="KW-0175">Coiled coil</keyword>
<dbReference type="EMBL" id="JAYKXP010000002">
    <property type="protein sequence ID" value="KAK7060807.1"/>
    <property type="molecule type" value="Genomic_DNA"/>
</dbReference>
<comment type="caution">
    <text evidence="8">The sequence shown here is derived from an EMBL/GenBank/DDBJ whole genome shotgun (WGS) entry which is preliminary data.</text>
</comment>
<keyword evidence="1" id="KW-0479">Metal-binding</keyword>
<feature type="compositionally biased region" description="Acidic residues" evidence="6">
    <location>
        <begin position="275"/>
        <end position="297"/>
    </location>
</feature>
<feature type="compositionally biased region" description="Polar residues" evidence="6">
    <location>
        <begin position="260"/>
        <end position="270"/>
    </location>
</feature>
<dbReference type="Pfam" id="PF26609">
    <property type="entry name" value="DUF8191"/>
    <property type="match status" value="1"/>
</dbReference>
<evidence type="ECO:0000256" key="3">
    <source>
        <dbReference type="ARBA" id="ARBA00022833"/>
    </source>
</evidence>
<feature type="region of interest" description="Disordered" evidence="6">
    <location>
        <begin position="1"/>
        <end position="77"/>
    </location>
</feature>
<dbReference type="SMART" id="SM00184">
    <property type="entry name" value="RING"/>
    <property type="match status" value="1"/>
</dbReference>
<evidence type="ECO:0000313" key="8">
    <source>
        <dbReference type="EMBL" id="KAK7060807.1"/>
    </source>
</evidence>
<reference evidence="8 9" key="1">
    <citation type="submission" date="2024-01" db="EMBL/GenBank/DDBJ databases">
        <title>A draft genome for a cacao thread blight-causing isolate of Paramarasmius palmivorus.</title>
        <authorList>
            <person name="Baruah I.K."/>
            <person name="Bukari Y."/>
            <person name="Amoako-Attah I."/>
            <person name="Meinhardt L.W."/>
            <person name="Bailey B.A."/>
            <person name="Cohen S.P."/>
        </authorList>
    </citation>
    <scope>NUCLEOTIDE SEQUENCE [LARGE SCALE GENOMIC DNA]</scope>
    <source>
        <strain evidence="8 9">GH-12</strain>
    </source>
</reference>
<keyword evidence="3" id="KW-0862">Zinc</keyword>
<evidence type="ECO:0000313" key="9">
    <source>
        <dbReference type="Proteomes" id="UP001383192"/>
    </source>
</evidence>